<sequence length="424" mass="47558">MQVDKITFSYNQNKVIKEITMSVDKGDFVGVIGPNASGKSTLIKNLARTLQPIKGVVYLSNQLLNKYSAQELAKKMAVVPQNTNIDFSFNVYDIIMMGRTPYQKRWSKLKQSDRKIVKQVMELTDTYKLKDKIINQLSGGEKQRVIIARALAQQPEILILDEPTASLDINYQAEIYDILEYLNLKLGLTIITVSHNLNLTAQYCQKIFLINSGQIYAEGTAVEVLTAKNIAQVYQAEVQVKKNKLTQKPIITLLPQNKLVDNVNAKSKDFKIHVIAGGGTAVDMLQQLSSLNYNLSAGVLNSGDADWQIAVELGIEVVTADPFAAIKAEEVIAHKKLINQSDLIILTEVPFGYGNLANLTILQDFPTKNKIFLAGQNIKKRDYVKGKAESIWNKLIDGDNLRLITDQSQVLKEIKKFERLKMER</sequence>
<keyword evidence="2" id="KW-0547">Nucleotide-binding</keyword>
<dbReference type="PROSITE" id="PS00211">
    <property type="entry name" value="ABC_TRANSPORTER_1"/>
    <property type="match status" value="1"/>
</dbReference>
<dbReference type="Proteomes" id="UP000199006">
    <property type="component" value="Unassembled WGS sequence"/>
</dbReference>
<accession>A0A1I4KTL0</accession>
<evidence type="ECO:0000313" key="5">
    <source>
        <dbReference type="EMBL" id="SFL81879.1"/>
    </source>
</evidence>
<reference evidence="5 6" key="1">
    <citation type="submission" date="2016-10" db="EMBL/GenBank/DDBJ databases">
        <authorList>
            <person name="de Groot N.N."/>
        </authorList>
    </citation>
    <scope>NUCLEOTIDE SEQUENCE [LARGE SCALE GENOMIC DNA]</scope>
    <source>
        <strain evidence="5 6">ATCC 51327</strain>
    </source>
</reference>
<keyword evidence="1" id="KW-0813">Transport</keyword>
<dbReference type="GO" id="GO:0005524">
    <property type="term" value="F:ATP binding"/>
    <property type="evidence" value="ECO:0007669"/>
    <property type="project" value="UniProtKB-KW"/>
</dbReference>
<dbReference type="STRING" id="29563.SAMN02983006_02110"/>
<dbReference type="Pfam" id="PF00005">
    <property type="entry name" value="ABC_tran"/>
    <property type="match status" value="1"/>
</dbReference>
<dbReference type="Gene3D" id="3.40.50.300">
    <property type="entry name" value="P-loop containing nucleotide triphosphate hydrolases"/>
    <property type="match status" value="1"/>
</dbReference>
<dbReference type="AlphaFoldDB" id="A0A1I4KTL0"/>
<dbReference type="InterPro" id="IPR003439">
    <property type="entry name" value="ABC_transporter-like_ATP-bd"/>
</dbReference>
<dbReference type="PROSITE" id="PS50893">
    <property type="entry name" value="ABC_TRANSPORTER_2"/>
    <property type="match status" value="1"/>
</dbReference>
<evidence type="ECO:0000256" key="3">
    <source>
        <dbReference type="ARBA" id="ARBA00022840"/>
    </source>
</evidence>
<dbReference type="InterPro" id="IPR003593">
    <property type="entry name" value="AAA+_ATPase"/>
</dbReference>
<evidence type="ECO:0000256" key="1">
    <source>
        <dbReference type="ARBA" id="ARBA00022448"/>
    </source>
</evidence>
<dbReference type="SUPFAM" id="SSF52540">
    <property type="entry name" value="P-loop containing nucleoside triphosphate hydrolases"/>
    <property type="match status" value="1"/>
</dbReference>
<protein>
    <submittedName>
        <fullName evidence="5">Iron complex transport system ATP-binding protein</fullName>
    </submittedName>
</protein>
<dbReference type="InterPro" id="IPR027417">
    <property type="entry name" value="P-loop_NTPase"/>
</dbReference>
<keyword evidence="6" id="KW-1185">Reference proteome</keyword>
<dbReference type="RefSeq" id="WP_245750869.1">
    <property type="nucleotide sequence ID" value="NZ_FOTI01000033.1"/>
</dbReference>
<feature type="domain" description="ABC transporter" evidence="4">
    <location>
        <begin position="1"/>
        <end position="237"/>
    </location>
</feature>
<dbReference type="InterPro" id="IPR017871">
    <property type="entry name" value="ABC_transporter-like_CS"/>
</dbReference>
<dbReference type="PANTHER" id="PTHR42794:SF2">
    <property type="entry name" value="ABC TRANSPORTER ATP-BINDING PROTEIN"/>
    <property type="match status" value="1"/>
</dbReference>
<evidence type="ECO:0000313" key="6">
    <source>
        <dbReference type="Proteomes" id="UP000199006"/>
    </source>
</evidence>
<dbReference type="CDD" id="cd03214">
    <property type="entry name" value="ABC_Iron-Siderophores_B12_Hemin"/>
    <property type="match status" value="1"/>
</dbReference>
<dbReference type="GO" id="GO:0016887">
    <property type="term" value="F:ATP hydrolysis activity"/>
    <property type="evidence" value="ECO:0007669"/>
    <property type="project" value="InterPro"/>
</dbReference>
<evidence type="ECO:0000259" key="4">
    <source>
        <dbReference type="PROSITE" id="PS50893"/>
    </source>
</evidence>
<gene>
    <name evidence="5" type="ORF">SAMN02983006_02110</name>
</gene>
<organism evidence="5 6">
    <name type="scientific">Halanaerobium salsuginis</name>
    <dbReference type="NCBI Taxonomy" id="29563"/>
    <lineage>
        <taxon>Bacteria</taxon>
        <taxon>Bacillati</taxon>
        <taxon>Bacillota</taxon>
        <taxon>Clostridia</taxon>
        <taxon>Halanaerobiales</taxon>
        <taxon>Halanaerobiaceae</taxon>
        <taxon>Halanaerobium</taxon>
    </lineage>
</organism>
<dbReference type="PANTHER" id="PTHR42794">
    <property type="entry name" value="HEMIN IMPORT ATP-BINDING PROTEIN HMUV"/>
    <property type="match status" value="1"/>
</dbReference>
<proteinExistence type="predicted"/>
<keyword evidence="3 5" id="KW-0067">ATP-binding</keyword>
<dbReference type="FunFam" id="3.40.50.300:FF:000134">
    <property type="entry name" value="Iron-enterobactin ABC transporter ATP-binding protein"/>
    <property type="match status" value="1"/>
</dbReference>
<dbReference type="SMART" id="SM00382">
    <property type="entry name" value="AAA"/>
    <property type="match status" value="1"/>
</dbReference>
<evidence type="ECO:0000256" key="2">
    <source>
        <dbReference type="ARBA" id="ARBA00022741"/>
    </source>
</evidence>
<dbReference type="EMBL" id="FOTI01000033">
    <property type="protein sequence ID" value="SFL81879.1"/>
    <property type="molecule type" value="Genomic_DNA"/>
</dbReference>
<name>A0A1I4KTL0_9FIRM</name>